<reference evidence="2 3" key="1">
    <citation type="submission" date="2016-05" db="EMBL/GenBank/DDBJ databases">
        <title>Nuclear genome of Blastocystis sp. subtype 1 NandII.</title>
        <authorList>
            <person name="Gentekaki E."/>
            <person name="Curtis B."/>
            <person name="Stairs C."/>
            <person name="Eme L."/>
            <person name="Herman E."/>
            <person name="Klimes V."/>
            <person name="Arias M.C."/>
            <person name="Elias M."/>
            <person name="Hilliou F."/>
            <person name="Klute M."/>
            <person name="Malik S.-B."/>
            <person name="Pightling A."/>
            <person name="Rachubinski R."/>
            <person name="Salas D."/>
            <person name="Schlacht A."/>
            <person name="Suga H."/>
            <person name="Archibald J."/>
            <person name="Ball S.G."/>
            <person name="Clark G."/>
            <person name="Dacks J."/>
            <person name="Van Der Giezen M."/>
            <person name="Tsaousis A."/>
            <person name="Roger A."/>
        </authorList>
    </citation>
    <scope>NUCLEOTIDE SEQUENCE [LARGE SCALE GENOMIC DNA]</scope>
    <source>
        <strain evidence="3">ATCC 50177 / NandII</strain>
    </source>
</reference>
<comment type="caution">
    <text evidence="2">The sequence shown here is derived from an EMBL/GenBank/DDBJ whole genome shotgun (WGS) entry which is preliminary data.</text>
</comment>
<keyword evidence="2" id="KW-0808">Transferase</keyword>
<evidence type="ECO:0000259" key="1">
    <source>
        <dbReference type="PROSITE" id="PS50086"/>
    </source>
</evidence>
<protein>
    <submittedName>
        <fullName evidence="2">TBC domain-containing protein kinase-like protein-like protein</fullName>
    </submittedName>
</protein>
<feature type="domain" description="Rab-GAP TBC" evidence="1">
    <location>
        <begin position="1"/>
        <end position="151"/>
    </location>
</feature>
<organism evidence="2 3">
    <name type="scientific">Blastocystis sp. subtype 1 (strain ATCC 50177 / NandII)</name>
    <dbReference type="NCBI Taxonomy" id="478820"/>
    <lineage>
        <taxon>Eukaryota</taxon>
        <taxon>Sar</taxon>
        <taxon>Stramenopiles</taxon>
        <taxon>Bigyra</taxon>
        <taxon>Opalozoa</taxon>
        <taxon>Opalinata</taxon>
        <taxon>Blastocystidae</taxon>
        <taxon>Blastocystis</taxon>
    </lineage>
</organism>
<dbReference type="Pfam" id="PF00566">
    <property type="entry name" value="RabGAP-TBC"/>
    <property type="match status" value="1"/>
</dbReference>
<dbReference type="GO" id="GO:0016301">
    <property type="term" value="F:kinase activity"/>
    <property type="evidence" value="ECO:0007669"/>
    <property type="project" value="UniProtKB-KW"/>
</dbReference>
<dbReference type="AlphaFoldDB" id="A0A196S8G1"/>
<dbReference type="STRING" id="478820.A0A196S8G1"/>
<keyword evidence="3" id="KW-1185">Reference proteome</keyword>
<dbReference type="Gene3D" id="1.10.472.80">
    <property type="entry name" value="Ypt/Rab-GAP domain of gyp1p, domain 3"/>
    <property type="match status" value="1"/>
</dbReference>
<dbReference type="EMBL" id="LXWW01000421">
    <property type="protein sequence ID" value="OAO13335.1"/>
    <property type="molecule type" value="Genomic_DNA"/>
</dbReference>
<dbReference type="InterPro" id="IPR035969">
    <property type="entry name" value="Rab-GAP_TBC_sf"/>
</dbReference>
<evidence type="ECO:0000313" key="3">
    <source>
        <dbReference type="Proteomes" id="UP000078348"/>
    </source>
</evidence>
<dbReference type="OrthoDB" id="1668230at2759"/>
<keyword evidence="2" id="KW-0418">Kinase</keyword>
<evidence type="ECO:0000313" key="2">
    <source>
        <dbReference type="EMBL" id="OAO13335.1"/>
    </source>
</evidence>
<name>A0A196S8G1_BLAHN</name>
<dbReference type="InterPro" id="IPR000195">
    <property type="entry name" value="Rab-GAP-TBC_dom"/>
</dbReference>
<proteinExistence type="predicted"/>
<accession>A0A196S8G1</accession>
<gene>
    <name evidence="2" type="ORF">AV274_5010</name>
</gene>
<dbReference type="Proteomes" id="UP000078348">
    <property type="component" value="Unassembled WGS sequence"/>
</dbReference>
<sequence>MSVCGSVAEHAEPEEAGVFAERLARRQLAAGVCAGHAGSGGRGGDDGGEERRQERRVVYPLCRVLHPFTKPAIINHYYTSLRVSNKEVWALSRIAYHRFLLQFYSPALFSYLQSIQVEAELYVWDWFSQLFMGVFPLQQSCVILDMLISVGNDDFVLVCLSVAIVDEMREMIMRNDFERVMSFFADMKNNIPLVDFNAAIEKALHIYTTMPKAVWREFRRVDEMISNHVITEQFDYSNYVPIIDLSPNEFLTLRTKDLKHLLIIDCFNVLKTRTEALYGVKGAEVMNFTVEDFSGHSHQQRLKDIFQSLAAYHYRLVIVIVAPTENEGSCHALLEAFRVHGFGRVCLYRSVALCLQ</sequence>
<dbReference type="SUPFAM" id="SSF47923">
    <property type="entry name" value="Ypt/Rab-GAP domain of gyp1p"/>
    <property type="match status" value="1"/>
</dbReference>
<dbReference type="PROSITE" id="PS50086">
    <property type="entry name" value="TBC_RABGAP"/>
    <property type="match status" value="1"/>
</dbReference>